<name>A0A644Z0S1_9ZZZZ</name>
<evidence type="ECO:0000259" key="1">
    <source>
        <dbReference type="Pfam" id="PF08544"/>
    </source>
</evidence>
<evidence type="ECO:0000313" key="2">
    <source>
        <dbReference type="EMBL" id="MPM34149.1"/>
    </source>
</evidence>
<dbReference type="InterPro" id="IPR013750">
    <property type="entry name" value="GHMP_kinase_C_dom"/>
</dbReference>
<dbReference type="GO" id="GO:0047940">
    <property type="term" value="F:glucuronokinase activity"/>
    <property type="evidence" value="ECO:0007669"/>
    <property type="project" value="TreeGrafter"/>
</dbReference>
<dbReference type="Pfam" id="PF08544">
    <property type="entry name" value="GHMP_kinases_C"/>
    <property type="match status" value="1"/>
</dbReference>
<reference evidence="2" key="1">
    <citation type="submission" date="2019-08" db="EMBL/GenBank/DDBJ databases">
        <authorList>
            <person name="Kucharzyk K."/>
            <person name="Murdoch R.W."/>
            <person name="Higgins S."/>
            <person name="Loffler F."/>
        </authorList>
    </citation>
    <scope>NUCLEOTIDE SEQUENCE</scope>
</reference>
<dbReference type="AlphaFoldDB" id="A0A644Z0S1"/>
<proteinExistence type="predicted"/>
<dbReference type="SUPFAM" id="SSF55060">
    <property type="entry name" value="GHMP Kinase, C-terminal domain"/>
    <property type="match status" value="1"/>
</dbReference>
<sequence>MRALQRFYGVPIIRQELANLVLSVERDELGIAAGLQDRVAQSYNEPVFMDFNRAHMERHGYGVYERLDIPDDLNLFVAFRTDLAEGSEILHSRLRDDYNNGVPAVLAAIEEWAHLTDVVRAAMKRGDYGEVERCLRRNFALRCEVCSSTVSPKNRLMVELADSLGAAAKLTGSGGAIIGIYHDEAHFGQLKRLFAQNQIEIVKPHIVTSGAPDAECC</sequence>
<organism evidence="2">
    <name type="scientific">bioreactor metagenome</name>
    <dbReference type="NCBI Taxonomy" id="1076179"/>
    <lineage>
        <taxon>unclassified sequences</taxon>
        <taxon>metagenomes</taxon>
        <taxon>ecological metagenomes</taxon>
    </lineage>
</organism>
<dbReference type="InterPro" id="IPR036554">
    <property type="entry name" value="GHMP_kinase_C_sf"/>
</dbReference>
<protein>
    <recommendedName>
        <fullName evidence="1">GHMP kinase C-terminal domain-containing protein</fullName>
    </recommendedName>
</protein>
<accession>A0A644Z0S1</accession>
<gene>
    <name evidence="2" type="ORF">SDC9_80731</name>
</gene>
<dbReference type="PANTHER" id="PTHR38710:SF1">
    <property type="entry name" value="WITH PUTATIVE URIDYL PYROPHOSPHORYLASE-RELATED"/>
    <property type="match status" value="1"/>
</dbReference>
<feature type="domain" description="GHMP kinase C-terminal" evidence="1">
    <location>
        <begin position="120"/>
        <end position="190"/>
    </location>
</feature>
<dbReference type="PANTHER" id="PTHR38710">
    <property type="entry name" value="WITH PUTATIVE URIDYL PYROPHOSPHORYLASE-RELATED"/>
    <property type="match status" value="1"/>
</dbReference>
<dbReference type="InterPro" id="IPR053034">
    <property type="entry name" value="Glucuronokinase-like"/>
</dbReference>
<dbReference type="Gene3D" id="3.30.230.120">
    <property type="match status" value="1"/>
</dbReference>
<comment type="caution">
    <text evidence="2">The sequence shown here is derived from an EMBL/GenBank/DDBJ whole genome shotgun (WGS) entry which is preliminary data.</text>
</comment>
<dbReference type="EMBL" id="VSSQ01006886">
    <property type="protein sequence ID" value="MPM34149.1"/>
    <property type="molecule type" value="Genomic_DNA"/>
</dbReference>